<comment type="caution">
    <text evidence="1">The sequence shown here is derived from an EMBL/GenBank/DDBJ whole genome shotgun (WGS) entry which is preliminary data.</text>
</comment>
<organism evidence="1 2">
    <name type="scientific">Halobacteriovorax marinus</name>
    <dbReference type="NCBI Taxonomy" id="97084"/>
    <lineage>
        <taxon>Bacteria</taxon>
        <taxon>Pseudomonadati</taxon>
        <taxon>Bdellovibrionota</taxon>
        <taxon>Bacteriovoracia</taxon>
        <taxon>Bacteriovoracales</taxon>
        <taxon>Halobacteriovoraceae</taxon>
        <taxon>Halobacteriovorax</taxon>
    </lineage>
</organism>
<dbReference type="EMBL" id="MAAO01000006">
    <property type="protein sequence ID" value="OUR97159.1"/>
    <property type="molecule type" value="Genomic_DNA"/>
</dbReference>
<reference evidence="2" key="1">
    <citation type="journal article" date="2017" name="Proc. Natl. Acad. Sci. U.S.A.">
        <title>Simulation of Deepwater Horizon oil plume reveals substrate specialization within a complex community of hydrocarbon-degraders.</title>
        <authorList>
            <person name="Hu P."/>
            <person name="Dubinsky E.A."/>
            <person name="Probst A.J."/>
            <person name="Wang J."/>
            <person name="Sieber C.M.K."/>
            <person name="Tom L.M."/>
            <person name="Gardinali P."/>
            <person name="Banfield J.F."/>
            <person name="Atlas R.M."/>
            <person name="Andersen G.L."/>
        </authorList>
    </citation>
    <scope>NUCLEOTIDE SEQUENCE [LARGE SCALE GENOMIC DNA]</scope>
</reference>
<dbReference type="AlphaFoldDB" id="A0A1Y5FDW4"/>
<proteinExistence type="predicted"/>
<name>A0A1Y5FDW4_9BACT</name>
<sequence>MKKFALAFLALSTCFASEIDPFNGRDVELANALPVINAKANFLMQDALDKANEKDECSEKALYKQLRKKFRNQYTSEFSKWVVETEQIEKVTTNTSDSIYQDFKWFQAIVPGLFAKISDPAGKVMRVNGVLIGTDKFEHFFGSGFNYFKKFYLKEKTLEKAMNIGYRAETGFLGAMMTGVMSYADMVANFNGMRFWNTMLGKHVDILTLQPVSPYVSCKEGKWQQVRELELGAYIDDAWDEGINCSWFRTEKLVDKVKVQMAKYARRDNISITCPMSTEKLNIAGEKYQNLPIDIVNYQGHQPLKKLKK</sequence>
<protein>
    <submittedName>
        <fullName evidence="1">Uncharacterized protein</fullName>
    </submittedName>
</protein>
<accession>A0A1Y5FDW4</accession>
<evidence type="ECO:0000313" key="2">
    <source>
        <dbReference type="Proteomes" id="UP000196531"/>
    </source>
</evidence>
<dbReference type="Proteomes" id="UP000196531">
    <property type="component" value="Unassembled WGS sequence"/>
</dbReference>
<gene>
    <name evidence="1" type="ORF">A9Q84_12595</name>
</gene>
<evidence type="ECO:0000313" key="1">
    <source>
        <dbReference type="EMBL" id="OUR97159.1"/>
    </source>
</evidence>